<evidence type="ECO:0000256" key="9">
    <source>
        <dbReference type="SAM" id="Phobius"/>
    </source>
</evidence>
<comment type="catalytic activity">
    <reaction evidence="1">
        <text>ATP + protein L-histidine = ADP + protein N-phospho-L-histidine.</text>
        <dbReference type="EC" id="2.7.13.3"/>
    </reaction>
</comment>
<dbReference type="CDD" id="cd16917">
    <property type="entry name" value="HATPase_UhpB-NarQ-NarX-like"/>
    <property type="match status" value="1"/>
</dbReference>
<dbReference type="InterPro" id="IPR036890">
    <property type="entry name" value="HATPase_C_sf"/>
</dbReference>
<feature type="transmembrane region" description="Helical" evidence="9">
    <location>
        <begin position="139"/>
        <end position="162"/>
    </location>
</feature>
<keyword evidence="12" id="KW-1185">Reference proteome</keyword>
<dbReference type="EMBL" id="BAAANY010000002">
    <property type="protein sequence ID" value="GAA1660969.1"/>
    <property type="molecule type" value="Genomic_DNA"/>
</dbReference>
<dbReference type="Pfam" id="PF13796">
    <property type="entry name" value="Sensor"/>
    <property type="match status" value="1"/>
</dbReference>
<keyword evidence="7" id="KW-0067">ATP-binding</keyword>
<keyword evidence="4" id="KW-0808">Transferase</keyword>
<dbReference type="InterPro" id="IPR025828">
    <property type="entry name" value="Put_sensor_dom"/>
</dbReference>
<dbReference type="InterPro" id="IPR003594">
    <property type="entry name" value="HATPase_dom"/>
</dbReference>
<protein>
    <recommendedName>
        <fullName evidence="2">histidine kinase</fullName>
        <ecNumber evidence="2">2.7.13.3</ecNumber>
    </recommendedName>
</protein>
<evidence type="ECO:0000256" key="3">
    <source>
        <dbReference type="ARBA" id="ARBA00022553"/>
    </source>
</evidence>
<dbReference type="SMART" id="SM00387">
    <property type="entry name" value="HATPase_c"/>
    <property type="match status" value="1"/>
</dbReference>
<dbReference type="InterPro" id="IPR011712">
    <property type="entry name" value="Sig_transdc_His_kin_sub3_dim/P"/>
</dbReference>
<keyword evidence="9" id="KW-1133">Transmembrane helix</keyword>
<reference evidence="11 12" key="1">
    <citation type="journal article" date="2019" name="Int. J. Syst. Evol. Microbiol.">
        <title>The Global Catalogue of Microorganisms (GCM) 10K type strain sequencing project: providing services to taxonomists for standard genome sequencing and annotation.</title>
        <authorList>
            <consortium name="The Broad Institute Genomics Platform"/>
            <consortium name="The Broad Institute Genome Sequencing Center for Infectious Disease"/>
            <person name="Wu L."/>
            <person name="Ma J."/>
        </authorList>
    </citation>
    <scope>NUCLEOTIDE SEQUENCE [LARGE SCALE GENOMIC DNA]</scope>
    <source>
        <strain evidence="11 12">JCM 14718</strain>
    </source>
</reference>
<dbReference type="SUPFAM" id="SSF55874">
    <property type="entry name" value="ATPase domain of HSP90 chaperone/DNA topoisomerase II/histidine kinase"/>
    <property type="match status" value="1"/>
</dbReference>
<feature type="domain" description="Histidine kinase/HSP90-like ATPase" evidence="10">
    <location>
        <begin position="347"/>
        <end position="438"/>
    </location>
</feature>
<keyword evidence="9" id="KW-0812">Transmembrane</keyword>
<dbReference type="Pfam" id="PF02518">
    <property type="entry name" value="HATPase_c"/>
    <property type="match status" value="1"/>
</dbReference>
<accession>A0ABN2FWD3</accession>
<evidence type="ECO:0000256" key="1">
    <source>
        <dbReference type="ARBA" id="ARBA00000085"/>
    </source>
</evidence>
<keyword evidence="5" id="KW-0547">Nucleotide-binding</keyword>
<dbReference type="Pfam" id="PF07730">
    <property type="entry name" value="HisKA_3"/>
    <property type="match status" value="1"/>
</dbReference>
<keyword evidence="3" id="KW-0597">Phosphoprotein</keyword>
<evidence type="ECO:0000256" key="8">
    <source>
        <dbReference type="ARBA" id="ARBA00023012"/>
    </source>
</evidence>
<evidence type="ECO:0000259" key="10">
    <source>
        <dbReference type="SMART" id="SM00387"/>
    </source>
</evidence>
<evidence type="ECO:0000256" key="7">
    <source>
        <dbReference type="ARBA" id="ARBA00022840"/>
    </source>
</evidence>
<dbReference type="EC" id="2.7.13.3" evidence="2"/>
<evidence type="ECO:0000256" key="6">
    <source>
        <dbReference type="ARBA" id="ARBA00022777"/>
    </source>
</evidence>
<proteinExistence type="predicted"/>
<dbReference type="PANTHER" id="PTHR24421:SF10">
    <property type="entry name" value="NITRATE_NITRITE SENSOR PROTEIN NARQ"/>
    <property type="match status" value="1"/>
</dbReference>
<evidence type="ECO:0000256" key="5">
    <source>
        <dbReference type="ARBA" id="ARBA00022741"/>
    </source>
</evidence>
<evidence type="ECO:0000256" key="2">
    <source>
        <dbReference type="ARBA" id="ARBA00012438"/>
    </source>
</evidence>
<evidence type="ECO:0000313" key="11">
    <source>
        <dbReference type="EMBL" id="GAA1660969.1"/>
    </source>
</evidence>
<evidence type="ECO:0000313" key="12">
    <source>
        <dbReference type="Proteomes" id="UP001500618"/>
    </source>
</evidence>
<dbReference type="Gene3D" id="1.20.5.1930">
    <property type="match status" value="1"/>
</dbReference>
<organism evidence="11 12">
    <name type="scientific">Fodinicola feengrottensis</name>
    <dbReference type="NCBI Taxonomy" id="435914"/>
    <lineage>
        <taxon>Bacteria</taxon>
        <taxon>Bacillati</taxon>
        <taxon>Actinomycetota</taxon>
        <taxon>Actinomycetes</taxon>
        <taxon>Mycobacteriales</taxon>
        <taxon>Fodinicola</taxon>
    </lineage>
</organism>
<dbReference type="Gene3D" id="3.30.565.10">
    <property type="entry name" value="Histidine kinase-like ATPase, C-terminal domain"/>
    <property type="match status" value="1"/>
</dbReference>
<feature type="transmembrane region" description="Helical" evidence="9">
    <location>
        <begin position="43"/>
        <end position="64"/>
    </location>
</feature>
<name>A0ABN2FWD3_9ACTN</name>
<evidence type="ECO:0000256" key="4">
    <source>
        <dbReference type="ARBA" id="ARBA00022679"/>
    </source>
</evidence>
<keyword evidence="8" id="KW-0902">Two-component regulatory system</keyword>
<keyword evidence="9" id="KW-0472">Membrane</keyword>
<dbReference type="GO" id="GO:0016301">
    <property type="term" value="F:kinase activity"/>
    <property type="evidence" value="ECO:0007669"/>
    <property type="project" value="UniProtKB-KW"/>
</dbReference>
<dbReference type="InterPro" id="IPR050482">
    <property type="entry name" value="Sensor_HK_TwoCompSys"/>
</dbReference>
<feature type="transmembrane region" description="Helical" evidence="9">
    <location>
        <begin position="70"/>
        <end position="89"/>
    </location>
</feature>
<keyword evidence="6 11" id="KW-0418">Kinase</keyword>
<dbReference type="Proteomes" id="UP001500618">
    <property type="component" value="Unassembled WGS sequence"/>
</dbReference>
<sequence>MPWRWAGPAPYRYGVPTTSHGPAGGRIATSLLLAPVRPAGWRATAHLTAGLPLAAAGFAVTAFLGALTVALAPTVVPALGTLAALAYCANGFSRAQRSRFGALLGVEIALAEPAPSVPAAGRFQRVFDRALSWRTGRQLGYHLLALPVSVIGTVAVVTMWTVGGALALLPAYAWMMLDRSDAVVEIALTAGGLTLLFSAPWVARGLSTVDVLLARWLLGPRRAETLAHRVQTLTASRAGAIDAADAERRRIERDLHDGTQQRLTALAMNLGIARESLGDSTDPAAKVIAAAHEDAKQTLAELRSFVRGLHPAVLNDRGLDAALSGLASRSPVPVRLHVSVEQRPSATVEAVAYFVVSEALTNVSKHAQATAVEVTAVRTENQLVVTIVDNGRGGAADDDTGSGLRGLRQRVAAVDGRLIVKSPPAGGTTITAELPCAL</sequence>
<gene>
    <name evidence="11" type="ORF">GCM10009765_08030</name>
</gene>
<comment type="caution">
    <text evidence="11">The sequence shown here is derived from an EMBL/GenBank/DDBJ whole genome shotgun (WGS) entry which is preliminary data.</text>
</comment>
<dbReference type="PANTHER" id="PTHR24421">
    <property type="entry name" value="NITRATE/NITRITE SENSOR PROTEIN NARX-RELATED"/>
    <property type="match status" value="1"/>
</dbReference>